<reference evidence="1 2" key="1">
    <citation type="submission" date="2019-08" db="EMBL/GenBank/DDBJ databases">
        <authorList>
            <person name="Lei W."/>
        </authorList>
    </citation>
    <scope>NUCLEOTIDE SEQUENCE [LARGE SCALE GENOMIC DNA]</scope>
    <source>
        <strain evidence="1 2">CCUG 66496</strain>
    </source>
</reference>
<name>A0A5C5SG81_9STRE</name>
<organism evidence="1 2">
    <name type="scientific">Streptococcus cuniculipharyngis</name>
    <dbReference type="NCBI Taxonomy" id="1562651"/>
    <lineage>
        <taxon>Bacteria</taxon>
        <taxon>Bacillati</taxon>
        <taxon>Bacillota</taxon>
        <taxon>Bacilli</taxon>
        <taxon>Lactobacillales</taxon>
        <taxon>Streptococcaceae</taxon>
        <taxon>Streptococcus</taxon>
    </lineage>
</organism>
<dbReference type="Proteomes" id="UP000317430">
    <property type="component" value="Unassembled WGS sequence"/>
</dbReference>
<dbReference type="RefSeq" id="WP_146566425.1">
    <property type="nucleotide sequence ID" value="NZ_VOHL01000001.1"/>
</dbReference>
<evidence type="ECO:0000313" key="2">
    <source>
        <dbReference type="Proteomes" id="UP000317430"/>
    </source>
</evidence>
<sequence length="83" mass="9599">MNTIWVPVFEDLINKKEPILSPFDGVTPLKFAYMRFGEFATLFIWDDVNKKKGIFSRIRIPENIEEIPTQNGFLSGYELVSSV</sequence>
<comment type="caution">
    <text evidence="1">The sequence shown here is derived from an EMBL/GenBank/DDBJ whole genome shotgun (WGS) entry which is preliminary data.</text>
</comment>
<proteinExistence type="predicted"/>
<keyword evidence="2" id="KW-1185">Reference proteome</keyword>
<evidence type="ECO:0000313" key="1">
    <source>
        <dbReference type="EMBL" id="TWS99148.1"/>
    </source>
</evidence>
<dbReference type="AlphaFoldDB" id="A0A5C5SG81"/>
<dbReference type="EMBL" id="VOHL01000001">
    <property type="protein sequence ID" value="TWS99148.1"/>
    <property type="molecule type" value="Genomic_DNA"/>
</dbReference>
<gene>
    <name evidence="1" type="ORF">FRX57_02820</name>
</gene>
<accession>A0A5C5SG81</accession>
<protein>
    <submittedName>
        <fullName evidence="1">Uncharacterized protein</fullName>
    </submittedName>
</protein>